<dbReference type="RefSeq" id="WP_230371217.1">
    <property type="nucleotide sequence ID" value="NZ_WLYX01000001.1"/>
</dbReference>
<dbReference type="InterPro" id="IPR056919">
    <property type="entry name" value="Phage_TAC_18"/>
</dbReference>
<reference evidence="1 2" key="1">
    <citation type="submission" date="2019-11" db="EMBL/GenBank/DDBJ databases">
        <title>Draft genome sequence of Paludibacterium sp. dN18-1.</title>
        <authorList>
            <person name="Im W.-T."/>
        </authorList>
    </citation>
    <scope>NUCLEOTIDE SEQUENCE [LARGE SCALE GENOMIC DNA]</scope>
    <source>
        <strain evidence="2">dN 18-1</strain>
    </source>
</reference>
<accession>A0A844GEE9</accession>
<name>A0A844GEE9_9NEIS</name>
<dbReference type="AlphaFoldDB" id="A0A844GEE9"/>
<comment type="caution">
    <text evidence="1">The sequence shown here is derived from an EMBL/GenBank/DDBJ whole genome shotgun (WGS) entry which is preliminary data.</text>
</comment>
<organism evidence="1 2">
    <name type="scientific">Paludibacterium denitrificans</name>
    <dbReference type="NCBI Taxonomy" id="2675226"/>
    <lineage>
        <taxon>Bacteria</taxon>
        <taxon>Pseudomonadati</taxon>
        <taxon>Pseudomonadota</taxon>
        <taxon>Betaproteobacteria</taxon>
        <taxon>Neisseriales</taxon>
        <taxon>Chromobacteriaceae</taxon>
        <taxon>Paludibacterium</taxon>
    </lineage>
</organism>
<keyword evidence="2" id="KW-1185">Reference proteome</keyword>
<dbReference type="Pfam" id="PF23812">
    <property type="entry name" value="Phage_TAC_18"/>
    <property type="match status" value="1"/>
</dbReference>
<proteinExistence type="predicted"/>
<protein>
    <submittedName>
        <fullName evidence="1">Uncharacterized protein</fullName>
    </submittedName>
</protein>
<dbReference type="EMBL" id="WLYX01000001">
    <property type="protein sequence ID" value="MTD34029.1"/>
    <property type="molecule type" value="Genomic_DNA"/>
</dbReference>
<sequence>MEKATGIRPPDLDPPCSFPALLEPVWRWFGELSQCRGNNGYGPLPITYQDMAAWQALTGETPTSEEVRLIMALDGEFFSVRAEREK</sequence>
<gene>
    <name evidence="1" type="ORF">GKE73_16480</name>
</gene>
<evidence type="ECO:0000313" key="1">
    <source>
        <dbReference type="EMBL" id="MTD34029.1"/>
    </source>
</evidence>
<evidence type="ECO:0000313" key="2">
    <source>
        <dbReference type="Proteomes" id="UP000446658"/>
    </source>
</evidence>
<dbReference type="Proteomes" id="UP000446658">
    <property type="component" value="Unassembled WGS sequence"/>
</dbReference>